<gene>
    <name evidence="3" type="ORF">NEZAVI_LOCUS3477</name>
</gene>
<keyword evidence="4" id="KW-1185">Reference proteome</keyword>
<dbReference type="Proteomes" id="UP001152798">
    <property type="component" value="Chromosome 2"/>
</dbReference>
<protein>
    <recommendedName>
        <fullName evidence="2">SMB domain-containing protein</fullName>
    </recommendedName>
</protein>
<evidence type="ECO:0000259" key="2">
    <source>
        <dbReference type="PROSITE" id="PS50958"/>
    </source>
</evidence>
<dbReference type="AlphaFoldDB" id="A0A9P0E9T0"/>
<sequence length="99" mass="11184">MSEVRKFVMNGDRMTGVDKAEGQFYAGDEGQRPFCGGPKTTCCNGRQDECSMDRDGGLTKCYCDDFCEKSHSSPHEDCCWDYWHVCRNKPNPTSIIQGQ</sequence>
<evidence type="ECO:0000313" key="3">
    <source>
        <dbReference type="EMBL" id="CAH1392703.1"/>
    </source>
</evidence>
<reference evidence="3" key="1">
    <citation type="submission" date="2022-01" db="EMBL/GenBank/DDBJ databases">
        <authorList>
            <person name="King R."/>
        </authorList>
    </citation>
    <scope>NUCLEOTIDE SEQUENCE</scope>
</reference>
<dbReference type="PROSITE" id="PS50958">
    <property type="entry name" value="SMB_2"/>
    <property type="match status" value="1"/>
</dbReference>
<dbReference type="InterPro" id="IPR001212">
    <property type="entry name" value="Somatomedin_B_dom"/>
</dbReference>
<evidence type="ECO:0000313" key="4">
    <source>
        <dbReference type="Proteomes" id="UP001152798"/>
    </source>
</evidence>
<feature type="domain" description="SMB" evidence="2">
    <location>
        <begin position="38"/>
        <end position="91"/>
    </location>
</feature>
<name>A0A9P0E9T0_NEZVI</name>
<dbReference type="EMBL" id="OV725078">
    <property type="protein sequence ID" value="CAH1392703.1"/>
    <property type="molecule type" value="Genomic_DNA"/>
</dbReference>
<keyword evidence="1" id="KW-1015">Disulfide bond</keyword>
<dbReference type="OrthoDB" id="3789175at2759"/>
<evidence type="ECO:0000256" key="1">
    <source>
        <dbReference type="ARBA" id="ARBA00023157"/>
    </source>
</evidence>
<accession>A0A9P0E9T0</accession>
<organism evidence="3 4">
    <name type="scientific">Nezara viridula</name>
    <name type="common">Southern green stink bug</name>
    <name type="synonym">Cimex viridulus</name>
    <dbReference type="NCBI Taxonomy" id="85310"/>
    <lineage>
        <taxon>Eukaryota</taxon>
        <taxon>Metazoa</taxon>
        <taxon>Ecdysozoa</taxon>
        <taxon>Arthropoda</taxon>
        <taxon>Hexapoda</taxon>
        <taxon>Insecta</taxon>
        <taxon>Pterygota</taxon>
        <taxon>Neoptera</taxon>
        <taxon>Paraneoptera</taxon>
        <taxon>Hemiptera</taxon>
        <taxon>Heteroptera</taxon>
        <taxon>Panheteroptera</taxon>
        <taxon>Pentatomomorpha</taxon>
        <taxon>Pentatomoidea</taxon>
        <taxon>Pentatomidae</taxon>
        <taxon>Pentatominae</taxon>
        <taxon>Nezara</taxon>
    </lineage>
</organism>
<proteinExistence type="predicted"/>